<dbReference type="AlphaFoldDB" id="A0AAF0ERC3"/>
<sequence length="78" mass="8587">MVSAALSAVGYAGFGLLARFYALGIQKRPLMDKPAGHIAFMGAFGLIGYWFHGIKQKQEQLLEQKTKQLAERRTGSSE</sequence>
<keyword evidence="1" id="KW-1133">Transmembrane helix</keyword>
<organism evidence="2 3">
    <name type="scientific">Malassezia cuniculi</name>
    <dbReference type="NCBI Taxonomy" id="948313"/>
    <lineage>
        <taxon>Eukaryota</taxon>
        <taxon>Fungi</taxon>
        <taxon>Dikarya</taxon>
        <taxon>Basidiomycota</taxon>
        <taxon>Ustilaginomycotina</taxon>
        <taxon>Malasseziomycetes</taxon>
        <taxon>Malasseziales</taxon>
        <taxon>Malasseziaceae</taxon>
        <taxon>Malassezia</taxon>
    </lineage>
</organism>
<dbReference type="PANTHER" id="PTHR39218">
    <property type="entry name" value="OXIDOREDUCTASE 14 KDA SUBUNIT, PUTATIVE (AFU_ORTHOLOGUE AFUA_1G12110)-RELATED"/>
    <property type="match status" value="1"/>
</dbReference>
<evidence type="ECO:0000256" key="1">
    <source>
        <dbReference type="SAM" id="Phobius"/>
    </source>
</evidence>
<reference evidence="2" key="1">
    <citation type="submission" date="2023-03" db="EMBL/GenBank/DDBJ databases">
        <title>Mating type loci evolution in Malassezia.</title>
        <authorList>
            <person name="Coelho M.A."/>
        </authorList>
    </citation>
    <scope>NUCLEOTIDE SEQUENCE</scope>
    <source>
        <strain evidence="2">CBS 11721</strain>
    </source>
</reference>
<protein>
    <submittedName>
        <fullName evidence="2">Uncharacterized protein</fullName>
    </submittedName>
</protein>
<proteinExistence type="predicted"/>
<keyword evidence="3" id="KW-1185">Reference proteome</keyword>
<keyword evidence="1" id="KW-0812">Transmembrane</keyword>
<dbReference type="PANTHER" id="PTHR39218:SF1">
    <property type="entry name" value="OXIDOREDUCTASE 14 KDA SUBUNIT, PUTATIVE (AFU_ORTHOLOGUE AFUA_1G12110)-RELATED"/>
    <property type="match status" value="1"/>
</dbReference>
<gene>
    <name evidence="2" type="ORF">MCUN1_000508</name>
</gene>
<accession>A0AAF0ERC3</accession>
<dbReference type="EMBL" id="CP119877">
    <property type="protein sequence ID" value="WFD33695.1"/>
    <property type="molecule type" value="Genomic_DNA"/>
</dbReference>
<evidence type="ECO:0000313" key="3">
    <source>
        <dbReference type="Proteomes" id="UP001219933"/>
    </source>
</evidence>
<evidence type="ECO:0000313" key="2">
    <source>
        <dbReference type="EMBL" id="WFD33695.1"/>
    </source>
</evidence>
<feature type="transmembrane region" description="Helical" evidence="1">
    <location>
        <begin position="34"/>
        <end position="51"/>
    </location>
</feature>
<dbReference type="Proteomes" id="UP001219933">
    <property type="component" value="Chromosome 1"/>
</dbReference>
<name>A0AAF0ERC3_9BASI</name>
<keyword evidence="1" id="KW-0472">Membrane</keyword>